<gene>
    <name evidence="13" type="ORF">Rhe02_80750</name>
</gene>
<dbReference type="InterPro" id="IPR036890">
    <property type="entry name" value="HATPase_C_sf"/>
</dbReference>
<organism evidence="13 14">
    <name type="scientific">Rhizocola hellebori</name>
    <dbReference type="NCBI Taxonomy" id="1392758"/>
    <lineage>
        <taxon>Bacteria</taxon>
        <taxon>Bacillati</taxon>
        <taxon>Actinomycetota</taxon>
        <taxon>Actinomycetes</taxon>
        <taxon>Micromonosporales</taxon>
        <taxon>Micromonosporaceae</taxon>
        <taxon>Rhizocola</taxon>
    </lineage>
</organism>
<comment type="catalytic activity">
    <reaction evidence="1">
        <text>ATP + protein L-histidine = ADP + protein N-phospho-L-histidine.</text>
        <dbReference type="EC" id="2.7.13.3"/>
    </reaction>
</comment>
<evidence type="ECO:0000256" key="8">
    <source>
        <dbReference type="ARBA" id="ARBA00023012"/>
    </source>
</evidence>
<keyword evidence="14" id="KW-1185">Reference proteome</keyword>
<keyword evidence="3" id="KW-0597">Phosphoprotein</keyword>
<keyword evidence="9" id="KW-0472">Membrane</keyword>
<keyword evidence="9" id="KW-1133">Transmembrane helix</keyword>
<keyword evidence="7" id="KW-0067">ATP-binding</keyword>
<keyword evidence="4" id="KW-0808">Transferase</keyword>
<accession>A0A8J3QFJ6</accession>
<dbReference type="PANTHER" id="PTHR24421:SF10">
    <property type="entry name" value="NITRATE_NITRITE SENSOR PROTEIN NARQ"/>
    <property type="match status" value="1"/>
</dbReference>
<evidence type="ECO:0000256" key="4">
    <source>
        <dbReference type="ARBA" id="ARBA00022679"/>
    </source>
</evidence>
<dbReference type="PANTHER" id="PTHR24421">
    <property type="entry name" value="NITRATE/NITRITE SENSOR PROTEIN NARX-RELATED"/>
    <property type="match status" value="1"/>
</dbReference>
<dbReference type="RefSeq" id="WP_203913732.1">
    <property type="nucleotide sequence ID" value="NZ_BONY01000082.1"/>
</dbReference>
<feature type="domain" description="Histidine kinase/HSP90-like ATPase" evidence="10">
    <location>
        <begin position="317"/>
        <end position="399"/>
    </location>
</feature>
<evidence type="ECO:0000256" key="3">
    <source>
        <dbReference type="ARBA" id="ARBA00022553"/>
    </source>
</evidence>
<keyword evidence="6 13" id="KW-0418">Kinase</keyword>
<feature type="transmembrane region" description="Helical" evidence="9">
    <location>
        <begin position="110"/>
        <end position="136"/>
    </location>
</feature>
<dbReference type="GO" id="GO:0000155">
    <property type="term" value="F:phosphorelay sensor kinase activity"/>
    <property type="evidence" value="ECO:0007669"/>
    <property type="project" value="InterPro"/>
</dbReference>
<sequence>MHRILYAPFSRRAWRELAYVWASLPLAVFGLVGVYGMFSPIVPPSIAVTLWMARWWGRVYRRLARTVLHIDIEAPERGPRPAEPGPIAWILAQIGHGASWRAAAYAFLRLPYGILMVGVGAGFWLCAAAGIASPLLGNVIVGYSLAPAWLAFAIGLVLLFVAPWVVHGLVRLDLYLMGRLLGRRLLRERVRDLEQTRALAVDNAAATLRRIERDLHDGAGVRLVALAMDLAMLRDRLRQETPDLAIARELAEAAHTHAKEAIGELRDLARGIHPPVLDRGLTEALQSLAARSPVPVVVNVALPRRPAPAIETIAYFCASELVANVARHSQARQAKVDVVERDGGWELQVSDDGIGGAAANANGGTGLSGLADRVRPVDGTLTVSSPVGGPTVVTVRLPWHA</sequence>
<dbReference type="InterPro" id="IPR025828">
    <property type="entry name" value="Put_sensor_dom"/>
</dbReference>
<dbReference type="InterPro" id="IPR050482">
    <property type="entry name" value="Sensor_HK_TwoCompSys"/>
</dbReference>
<protein>
    <recommendedName>
        <fullName evidence="2">histidine kinase</fullName>
        <ecNumber evidence="2">2.7.13.3</ecNumber>
    </recommendedName>
</protein>
<feature type="domain" description="Signal transduction histidine kinase subgroup 3 dimerisation and phosphoacceptor" evidence="11">
    <location>
        <begin position="209"/>
        <end position="277"/>
    </location>
</feature>
<dbReference type="EC" id="2.7.13.3" evidence="2"/>
<dbReference type="Gene3D" id="1.20.5.1930">
    <property type="match status" value="1"/>
</dbReference>
<keyword evidence="9" id="KW-0812">Transmembrane</keyword>
<dbReference type="GO" id="GO:0016020">
    <property type="term" value="C:membrane"/>
    <property type="evidence" value="ECO:0007669"/>
    <property type="project" value="InterPro"/>
</dbReference>
<feature type="transmembrane region" description="Helical" evidence="9">
    <location>
        <begin position="148"/>
        <end position="170"/>
    </location>
</feature>
<dbReference type="InterPro" id="IPR011712">
    <property type="entry name" value="Sig_transdc_His_kin_sub3_dim/P"/>
</dbReference>
<evidence type="ECO:0000256" key="1">
    <source>
        <dbReference type="ARBA" id="ARBA00000085"/>
    </source>
</evidence>
<keyword evidence="8" id="KW-0902">Two-component regulatory system</keyword>
<feature type="transmembrane region" description="Helical" evidence="9">
    <location>
        <begin position="20"/>
        <end position="53"/>
    </location>
</feature>
<evidence type="ECO:0000256" key="6">
    <source>
        <dbReference type="ARBA" id="ARBA00022777"/>
    </source>
</evidence>
<evidence type="ECO:0000259" key="12">
    <source>
        <dbReference type="Pfam" id="PF13796"/>
    </source>
</evidence>
<name>A0A8J3QFJ6_9ACTN</name>
<dbReference type="Pfam" id="PF02518">
    <property type="entry name" value="HATPase_c"/>
    <property type="match status" value="1"/>
</dbReference>
<evidence type="ECO:0000313" key="14">
    <source>
        <dbReference type="Proteomes" id="UP000612899"/>
    </source>
</evidence>
<dbReference type="GO" id="GO:0005524">
    <property type="term" value="F:ATP binding"/>
    <property type="evidence" value="ECO:0007669"/>
    <property type="project" value="UniProtKB-KW"/>
</dbReference>
<feature type="domain" description="Putative sensor" evidence="12">
    <location>
        <begin position="44"/>
        <end position="181"/>
    </location>
</feature>
<comment type="caution">
    <text evidence="13">The sequence shown here is derived from an EMBL/GenBank/DDBJ whole genome shotgun (WGS) entry which is preliminary data.</text>
</comment>
<evidence type="ECO:0000259" key="11">
    <source>
        <dbReference type="Pfam" id="PF07730"/>
    </source>
</evidence>
<evidence type="ECO:0000313" key="13">
    <source>
        <dbReference type="EMBL" id="GIH10008.1"/>
    </source>
</evidence>
<dbReference type="CDD" id="cd16917">
    <property type="entry name" value="HATPase_UhpB-NarQ-NarX-like"/>
    <property type="match status" value="1"/>
</dbReference>
<dbReference type="Pfam" id="PF13796">
    <property type="entry name" value="Sensor"/>
    <property type="match status" value="1"/>
</dbReference>
<evidence type="ECO:0000256" key="2">
    <source>
        <dbReference type="ARBA" id="ARBA00012438"/>
    </source>
</evidence>
<dbReference type="SUPFAM" id="SSF55874">
    <property type="entry name" value="ATPase domain of HSP90 chaperone/DNA topoisomerase II/histidine kinase"/>
    <property type="match status" value="1"/>
</dbReference>
<dbReference type="InterPro" id="IPR003594">
    <property type="entry name" value="HATPase_dom"/>
</dbReference>
<dbReference type="AlphaFoldDB" id="A0A8J3QFJ6"/>
<reference evidence="13" key="1">
    <citation type="submission" date="2021-01" db="EMBL/GenBank/DDBJ databases">
        <title>Whole genome shotgun sequence of Rhizocola hellebori NBRC 109834.</title>
        <authorList>
            <person name="Komaki H."/>
            <person name="Tamura T."/>
        </authorList>
    </citation>
    <scope>NUCLEOTIDE SEQUENCE</scope>
    <source>
        <strain evidence="13">NBRC 109834</strain>
    </source>
</reference>
<evidence type="ECO:0000259" key="10">
    <source>
        <dbReference type="Pfam" id="PF02518"/>
    </source>
</evidence>
<evidence type="ECO:0000256" key="7">
    <source>
        <dbReference type="ARBA" id="ARBA00022840"/>
    </source>
</evidence>
<dbReference type="GO" id="GO:0046983">
    <property type="term" value="F:protein dimerization activity"/>
    <property type="evidence" value="ECO:0007669"/>
    <property type="project" value="InterPro"/>
</dbReference>
<dbReference type="Pfam" id="PF07730">
    <property type="entry name" value="HisKA_3"/>
    <property type="match status" value="1"/>
</dbReference>
<keyword evidence="5" id="KW-0547">Nucleotide-binding</keyword>
<proteinExistence type="predicted"/>
<evidence type="ECO:0000256" key="5">
    <source>
        <dbReference type="ARBA" id="ARBA00022741"/>
    </source>
</evidence>
<dbReference type="Gene3D" id="3.30.565.10">
    <property type="entry name" value="Histidine kinase-like ATPase, C-terminal domain"/>
    <property type="match status" value="1"/>
</dbReference>
<dbReference type="Proteomes" id="UP000612899">
    <property type="component" value="Unassembled WGS sequence"/>
</dbReference>
<evidence type="ECO:0000256" key="9">
    <source>
        <dbReference type="SAM" id="Phobius"/>
    </source>
</evidence>
<dbReference type="EMBL" id="BONY01000082">
    <property type="protein sequence ID" value="GIH10008.1"/>
    <property type="molecule type" value="Genomic_DNA"/>
</dbReference>